<comment type="cofactor">
    <cofactor evidence="1">
        <name>FAD</name>
        <dbReference type="ChEBI" id="CHEBI:57692"/>
    </cofactor>
</comment>
<accession>A0ABQ3YAI2</accession>
<keyword evidence="4 5" id="KW-0274">FAD</keyword>
<comment type="similarity">
    <text evidence="2 5">Belongs to the GMC oxidoreductase family.</text>
</comment>
<dbReference type="PANTHER" id="PTHR11552:SF147">
    <property type="entry name" value="CHOLINE DEHYDROGENASE, MITOCHONDRIAL"/>
    <property type="match status" value="1"/>
</dbReference>
<evidence type="ECO:0000313" key="7">
    <source>
        <dbReference type="EMBL" id="GID77014.1"/>
    </source>
</evidence>
<evidence type="ECO:0000313" key="8">
    <source>
        <dbReference type="Proteomes" id="UP000609879"/>
    </source>
</evidence>
<dbReference type="InterPro" id="IPR000172">
    <property type="entry name" value="GMC_OxRdtase_N"/>
</dbReference>
<organism evidence="7 8">
    <name type="scientific">Paractinoplanes deccanensis</name>
    <dbReference type="NCBI Taxonomy" id="113561"/>
    <lineage>
        <taxon>Bacteria</taxon>
        <taxon>Bacillati</taxon>
        <taxon>Actinomycetota</taxon>
        <taxon>Actinomycetes</taxon>
        <taxon>Micromonosporales</taxon>
        <taxon>Micromonosporaceae</taxon>
        <taxon>Paractinoplanes</taxon>
    </lineage>
</organism>
<name>A0ABQ3YAI2_9ACTN</name>
<evidence type="ECO:0000259" key="6">
    <source>
        <dbReference type="PROSITE" id="PS00623"/>
    </source>
</evidence>
<evidence type="ECO:0000256" key="3">
    <source>
        <dbReference type="ARBA" id="ARBA00022630"/>
    </source>
</evidence>
<evidence type="ECO:0000256" key="2">
    <source>
        <dbReference type="ARBA" id="ARBA00010790"/>
    </source>
</evidence>
<sequence length="501" mass="51318">MNTYDVILVGGGTAGCVLASRLSARADLRVLLLEAGDGVPLPAMAEPPAWPTLVRGTANWGELTVPQGPAGAVTPLPRGKGLGGGSSINAMLFARGHHTGYQRWADAGAKNWGFGDLLPYFKRSENAPGRDPALRGLGGPLTVAPSHPLNPVLAAALDGAAEAGQRRATDISGGLEEGFAPVDVNIVGGHRQSAADAYLNPVRGRANLTVVTGALAHRLVLAGGRCTGVVYSAGSETVTASAGEVILTAGAIGSAQLMMLSGLGPAAHLREHGIEVVADLPGVGANLQDHPVANVVYRSSRPVPVPRNNHGEVIGLVRSRDGLPGPDLQLVFVDLPRPVNGHAGPDQGYTIGVSLMLPHSRGTVRLAGAAPGSHPLLDPNYYADGRDLDAVVAGLRLARRIGGAAALDAWRDAEVVPGPGSDDDAELRDYARRAVASYCHPVGTLAMGDGETAVVDTELRVRGIAGLRAADGSVMPAIPSGNTNATVYAIAERAAEMVLEG</sequence>
<dbReference type="PANTHER" id="PTHR11552">
    <property type="entry name" value="GLUCOSE-METHANOL-CHOLINE GMC OXIDOREDUCTASE"/>
    <property type="match status" value="1"/>
</dbReference>
<keyword evidence="3 5" id="KW-0285">Flavoprotein</keyword>
<comment type="caution">
    <text evidence="7">The sequence shown here is derived from an EMBL/GenBank/DDBJ whole genome shotgun (WGS) entry which is preliminary data.</text>
</comment>
<protein>
    <submittedName>
        <fullName evidence="7">Choline dehydrogenase</fullName>
    </submittedName>
</protein>
<dbReference type="Pfam" id="PF05199">
    <property type="entry name" value="GMC_oxred_C"/>
    <property type="match status" value="1"/>
</dbReference>
<dbReference type="InterPro" id="IPR036188">
    <property type="entry name" value="FAD/NAD-bd_sf"/>
</dbReference>
<dbReference type="SUPFAM" id="SSF51905">
    <property type="entry name" value="FAD/NAD(P)-binding domain"/>
    <property type="match status" value="1"/>
</dbReference>
<dbReference type="Pfam" id="PF00732">
    <property type="entry name" value="GMC_oxred_N"/>
    <property type="match status" value="1"/>
</dbReference>
<dbReference type="InterPro" id="IPR012132">
    <property type="entry name" value="GMC_OxRdtase"/>
</dbReference>
<reference evidence="7 8" key="1">
    <citation type="submission" date="2021-01" db="EMBL/GenBank/DDBJ databases">
        <title>Whole genome shotgun sequence of Actinoplanes deccanensis NBRC 13994.</title>
        <authorList>
            <person name="Komaki H."/>
            <person name="Tamura T."/>
        </authorList>
    </citation>
    <scope>NUCLEOTIDE SEQUENCE [LARGE SCALE GENOMIC DNA]</scope>
    <source>
        <strain evidence="7 8">NBRC 13994</strain>
    </source>
</reference>
<proteinExistence type="inferred from homology"/>
<dbReference type="RefSeq" id="WP_203770487.1">
    <property type="nucleotide sequence ID" value="NZ_BAAABO010000020.1"/>
</dbReference>
<keyword evidence="8" id="KW-1185">Reference proteome</keyword>
<dbReference type="EMBL" id="BOMI01000114">
    <property type="protein sequence ID" value="GID77014.1"/>
    <property type="molecule type" value="Genomic_DNA"/>
</dbReference>
<dbReference type="PROSITE" id="PS00623">
    <property type="entry name" value="GMC_OXRED_1"/>
    <property type="match status" value="1"/>
</dbReference>
<dbReference type="InterPro" id="IPR007867">
    <property type="entry name" value="GMC_OxRtase_C"/>
</dbReference>
<evidence type="ECO:0000256" key="1">
    <source>
        <dbReference type="ARBA" id="ARBA00001974"/>
    </source>
</evidence>
<evidence type="ECO:0000256" key="5">
    <source>
        <dbReference type="RuleBase" id="RU003968"/>
    </source>
</evidence>
<dbReference type="SUPFAM" id="SSF54373">
    <property type="entry name" value="FAD-linked reductases, C-terminal domain"/>
    <property type="match status" value="1"/>
</dbReference>
<feature type="domain" description="Glucose-methanol-choline oxidoreductase N-terminal" evidence="6">
    <location>
        <begin position="79"/>
        <end position="102"/>
    </location>
</feature>
<gene>
    <name evidence="7" type="ORF">Ade02nite_56550</name>
</gene>
<dbReference type="Gene3D" id="3.50.50.60">
    <property type="entry name" value="FAD/NAD(P)-binding domain"/>
    <property type="match status" value="1"/>
</dbReference>
<evidence type="ECO:0000256" key="4">
    <source>
        <dbReference type="ARBA" id="ARBA00022827"/>
    </source>
</evidence>
<dbReference type="Gene3D" id="3.30.560.10">
    <property type="entry name" value="Glucose Oxidase, domain 3"/>
    <property type="match status" value="1"/>
</dbReference>
<dbReference type="Proteomes" id="UP000609879">
    <property type="component" value="Unassembled WGS sequence"/>
</dbReference>
<dbReference type="PIRSF" id="PIRSF000137">
    <property type="entry name" value="Alcohol_oxidase"/>
    <property type="match status" value="1"/>
</dbReference>